<evidence type="ECO:0000313" key="2">
    <source>
        <dbReference type="Proteomes" id="UP000192359"/>
    </source>
</evidence>
<dbReference type="EMBL" id="LXWF01000041">
    <property type="protein sequence ID" value="ORC16124.1"/>
    <property type="molecule type" value="Genomic_DNA"/>
</dbReference>
<dbReference type="Proteomes" id="UP000192359">
    <property type="component" value="Unassembled WGS sequence"/>
</dbReference>
<dbReference type="SUPFAM" id="SSF51391">
    <property type="entry name" value="Thiamin phosphate synthase"/>
    <property type="match status" value="1"/>
</dbReference>
<proteinExistence type="predicted"/>
<dbReference type="InterPro" id="IPR036206">
    <property type="entry name" value="ThiamineP_synth_sf"/>
</dbReference>
<name>A0A1Y1RNH5_9MICC</name>
<dbReference type="AlphaFoldDB" id="A0A1Y1RNH5"/>
<reference evidence="1 2" key="1">
    <citation type="submission" date="2016-05" db="EMBL/GenBank/DDBJ databases">
        <title>Draft genome sequence of a porcine commensal Rothia nasimurium.</title>
        <authorList>
            <person name="Gaiser R.A."/>
            <person name="Van Baarlen P."/>
            <person name="Wells J.M."/>
        </authorList>
    </citation>
    <scope>NUCLEOTIDE SEQUENCE [LARGE SCALE GENOMIC DNA]</scope>
    <source>
        <strain evidence="1 2">PT-32</strain>
    </source>
</reference>
<evidence type="ECO:0000313" key="1">
    <source>
        <dbReference type="EMBL" id="ORC16124.1"/>
    </source>
</evidence>
<comment type="caution">
    <text evidence="1">The sequence shown here is derived from an EMBL/GenBank/DDBJ whole genome shotgun (WGS) entry which is preliminary data.</text>
</comment>
<protein>
    <submittedName>
        <fullName evidence="1">Uncharacterized protein</fullName>
    </submittedName>
</protein>
<accession>A0A1Y1RNH5</accession>
<sequence length="216" mass="23673">MLTYNDCTVENAAEIFEACVDAPARYWGFKEKPLPLEQMQALYARMRGASKTTVLEVVEYEEDACLAGARMAVACECDILMGTTYHDSVLELCAENDIKYMPFIGVVSQRPSVLEGTAELMLEQLESYARKGVYGVDLLGYRHIGDAEKVMAEVLAQSPLPVCLAGSVDSYQKLDFIKANKPWAFTIGSAFFDGKFGGSFSEQIAAVGNHLHGSRG</sequence>
<organism evidence="1 2">
    <name type="scientific">Rothia nasimurium</name>
    <dbReference type="NCBI Taxonomy" id="85336"/>
    <lineage>
        <taxon>Bacteria</taxon>
        <taxon>Bacillati</taxon>
        <taxon>Actinomycetota</taxon>
        <taxon>Actinomycetes</taxon>
        <taxon>Micrococcales</taxon>
        <taxon>Micrococcaceae</taxon>
        <taxon>Rothia</taxon>
    </lineage>
</organism>
<keyword evidence="2" id="KW-1185">Reference proteome</keyword>
<gene>
    <name evidence="1" type="ORF">A7979_05265</name>
</gene>